<dbReference type="GO" id="GO:0006283">
    <property type="term" value="P:transcription-coupled nucleotide-excision repair"/>
    <property type="evidence" value="ECO:0007669"/>
    <property type="project" value="TreeGrafter"/>
</dbReference>
<evidence type="ECO:0000256" key="4">
    <source>
        <dbReference type="ARBA" id="ARBA00022833"/>
    </source>
</evidence>
<protein>
    <recommendedName>
        <fullName evidence="8">TFIIS-type domain-containing protein</fullName>
    </recommendedName>
</protein>
<organism evidence="9">
    <name type="scientific">Aureoumbra lagunensis</name>
    <dbReference type="NCBI Taxonomy" id="44058"/>
    <lineage>
        <taxon>Eukaryota</taxon>
        <taxon>Sar</taxon>
        <taxon>Stramenopiles</taxon>
        <taxon>Ochrophyta</taxon>
        <taxon>Pelagophyceae</taxon>
        <taxon>Pelagomonadales</taxon>
        <taxon>Aureoumbra</taxon>
    </lineage>
</organism>
<evidence type="ECO:0000256" key="5">
    <source>
        <dbReference type="ARBA" id="ARBA00023242"/>
    </source>
</evidence>
<accession>A0A7S3NJ32</accession>
<evidence type="ECO:0000259" key="8">
    <source>
        <dbReference type="PROSITE" id="PS51133"/>
    </source>
</evidence>
<comment type="subcellular location">
    <subcellularLocation>
        <location evidence="1">Nucleus</location>
        <location evidence="1">Nucleolus</location>
    </subcellularLocation>
</comment>
<dbReference type="InterPro" id="IPR012164">
    <property type="entry name" value="Rpa12/Rpb9/Rpc10/TFS"/>
</dbReference>
<dbReference type="GO" id="GO:0008270">
    <property type="term" value="F:zinc ion binding"/>
    <property type="evidence" value="ECO:0007669"/>
    <property type="project" value="UniProtKB-KW"/>
</dbReference>
<evidence type="ECO:0000256" key="2">
    <source>
        <dbReference type="ARBA" id="ARBA00022723"/>
    </source>
</evidence>
<evidence type="ECO:0000256" key="3">
    <source>
        <dbReference type="ARBA" id="ARBA00022771"/>
    </source>
</evidence>
<dbReference type="GO" id="GO:0006367">
    <property type="term" value="P:transcription initiation at RNA polymerase II promoter"/>
    <property type="evidence" value="ECO:0007669"/>
    <property type="project" value="TreeGrafter"/>
</dbReference>
<keyword evidence="2" id="KW-0479">Metal-binding</keyword>
<dbReference type="GO" id="GO:0003899">
    <property type="term" value="F:DNA-directed RNA polymerase activity"/>
    <property type="evidence" value="ECO:0007669"/>
    <property type="project" value="InterPro"/>
</dbReference>
<dbReference type="InterPro" id="IPR001222">
    <property type="entry name" value="Znf_TFIIS"/>
</dbReference>
<name>A0A7S3NJ32_9STRA</name>
<dbReference type="GO" id="GO:0003676">
    <property type="term" value="F:nucleic acid binding"/>
    <property type="evidence" value="ECO:0007669"/>
    <property type="project" value="InterPro"/>
</dbReference>
<dbReference type="SUPFAM" id="SSF57783">
    <property type="entry name" value="Zinc beta-ribbon"/>
    <property type="match status" value="2"/>
</dbReference>
<dbReference type="CDD" id="cd10508">
    <property type="entry name" value="Zn-ribbon_RPB9"/>
    <property type="match status" value="1"/>
</dbReference>
<reference evidence="9" key="1">
    <citation type="submission" date="2021-01" db="EMBL/GenBank/DDBJ databases">
        <authorList>
            <person name="Corre E."/>
            <person name="Pelletier E."/>
            <person name="Niang G."/>
            <person name="Scheremetjew M."/>
            <person name="Finn R."/>
            <person name="Kale V."/>
            <person name="Holt S."/>
            <person name="Cochrane G."/>
            <person name="Meng A."/>
            <person name="Brown T."/>
            <person name="Cohen L."/>
        </authorList>
    </citation>
    <scope>NUCLEOTIDE SEQUENCE</scope>
    <source>
        <strain evidence="9">CCMP1510</strain>
    </source>
</reference>
<feature type="region of interest" description="Disordered" evidence="7">
    <location>
        <begin position="1"/>
        <end position="32"/>
    </location>
</feature>
<dbReference type="GO" id="GO:0001193">
    <property type="term" value="P:maintenance of transcriptional fidelity during transcription elongation by RNA polymerase II"/>
    <property type="evidence" value="ECO:0007669"/>
    <property type="project" value="TreeGrafter"/>
</dbReference>
<dbReference type="PANTHER" id="PTHR11239:SF1">
    <property type="entry name" value="DNA-DIRECTED RNA POLYMERASE II SUBUNIT RPB9"/>
    <property type="match status" value="1"/>
</dbReference>
<dbReference type="PROSITE" id="PS51133">
    <property type="entry name" value="ZF_TFIIS_2"/>
    <property type="match status" value="1"/>
</dbReference>
<gene>
    <name evidence="9" type="ORF">ALAG00032_LOCUS11901</name>
</gene>
<dbReference type="Pfam" id="PF01096">
    <property type="entry name" value="Zn_ribbon_TFIIS"/>
    <property type="match status" value="1"/>
</dbReference>
<feature type="domain" description="TFIIS-type" evidence="8">
    <location>
        <begin position="102"/>
        <end position="142"/>
    </location>
</feature>
<dbReference type="InterPro" id="IPR034012">
    <property type="entry name" value="Zn_ribbon_RPB9_C"/>
</dbReference>
<dbReference type="InterPro" id="IPR001529">
    <property type="entry name" value="Zn_ribbon_RPB9"/>
</dbReference>
<keyword evidence="3 6" id="KW-0863">Zinc-finger</keyword>
<dbReference type="Pfam" id="PF02150">
    <property type="entry name" value="Zn_ribbon_RPB9"/>
    <property type="match status" value="1"/>
</dbReference>
<dbReference type="GO" id="GO:0005665">
    <property type="term" value="C:RNA polymerase II, core complex"/>
    <property type="evidence" value="ECO:0007669"/>
    <property type="project" value="TreeGrafter"/>
</dbReference>
<dbReference type="AlphaFoldDB" id="A0A7S3NJ32"/>
<evidence type="ECO:0000256" key="1">
    <source>
        <dbReference type="ARBA" id="ARBA00004604"/>
    </source>
</evidence>
<keyword evidence="5" id="KW-0539">Nucleus</keyword>
<dbReference type="PANTHER" id="PTHR11239">
    <property type="entry name" value="DNA-DIRECTED RNA POLYMERASE"/>
    <property type="match status" value="1"/>
</dbReference>
<evidence type="ECO:0000256" key="7">
    <source>
        <dbReference type="SAM" id="MobiDB-lite"/>
    </source>
</evidence>
<sequence length="143" mass="16059">MDMLVELDPTNHGANGGSSGPPGATHDPSDPERRFCPQCGNMWQPREERTTRTLMLNCRNCGYEEPATSYKVYENRIKKEVSTRLDIINPEITDDPTLQRSNDVVCENCNYSEAVLFQAESGITAKSLSLIFVCCNCKHKWIG</sequence>
<dbReference type="Gene3D" id="2.20.25.10">
    <property type="match status" value="2"/>
</dbReference>
<keyword evidence="4" id="KW-0862">Zinc</keyword>
<evidence type="ECO:0000313" key="9">
    <source>
        <dbReference type="EMBL" id="CAE0371119.1"/>
    </source>
</evidence>
<dbReference type="SMART" id="SM00661">
    <property type="entry name" value="RPOL9"/>
    <property type="match status" value="1"/>
</dbReference>
<dbReference type="GO" id="GO:0005730">
    <property type="term" value="C:nucleolus"/>
    <property type="evidence" value="ECO:0007669"/>
    <property type="project" value="UniProtKB-SubCell"/>
</dbReference>
<proteinExistence type="predicted"/>
<evidence type="ECO:0000256" key="6">
    <source>
        <dbReference type="PROSITE-ProRule" id="PRU00472"/>
    </source>
</evidence>
<dbReference type="EMBL" id="HBIJ01017972">
    <property type="protein sequence ID" value="CAE0371119.1"/>
    <property type="molecule type" value="Transcribed_RNA"/>
</dbReference>